<proteinExistence type="inferred from homology"/>
<keyword evidence="1" id="KW-1015">Disulfide bond</keyword>
<comment type="caution">
    <text evidence="4">The sequence shown here is derived from an EMBL/GenBank/DDBJ whole genome shotgun (WGS) entry which is preliminary data.</text>
</comment>
<feature type="domain" description="Peptidase S1" evidence="3">
    <location>
        <begin position="54"/>
        <end position="116"/>
    </location>
</feature>
<evidence type="ECO:0000256" key="2">
    <source>
        <dbReference type="ARBA" id="ARBA00024195"/>
    </source>
</evidence>
<comment type="similarity">
    <text evidence="2">Belongs to the peptidase S1 family. CLIP subfamily.</text>
</comment>
<dbReference type="Gene3D" id="2.40.10.10">
    <property type="entry name" value="Trypsin-like serine proteases"/>
    <property type="match status" value="2"/>
</dbReference>
<gene>
    <name evidence="4" type="ORF">OBRU01_17141</name>
</gene>
<sequence length="116" mass="12647">RQGCGWHNPKGVGIRTTGEKLNVYVGGGTLIHPGVVLTAAHYVAAANTLRVRAGECFATGWGKDVFEKEGRYQIELPVVDRATCQTQLRKTRLGRFFELHSSFMCAGGEKGHDACK</sequence>
<dbReference type="PANTHER" id="PTHR24256">
    <property type="entry name" value="TRYPTASE-RELATED"/>
    <property type="match status" value="1"/>
</dbReference>
<reference evidence="4 5" key="1">
    <citation type="journal article" date="2015" name="Genome Biol. Evol.">
        <title>The genome of winter moth (Operophtera brumata) provides a genomic perspective on sexual dimorphism and phenology.</title>
        <authorList>
            <person name="Derks M.F."/>
            <person name="Smit S."/>
            <person name="Salis L."/>
            <person name="Schijlen E."/>
            <person name="Bossers A."/>
            <person name="Mateman C."/>
            <person name="Pijl A.S."/>
            <person name="de Ridder D."/>
            <person name="Groenen M.A."/>
            <person name="Visser M.E."/>
            <person name="Megens H.J."/>
        </authorList>
    </citation>
    <scope>NUCLEOTIDE SEQUENCE [LARGE SCALE GENOMIC DNA]</scope>
    <source>
        <strain evidence="4">WM2013NL</strain>
        <tissue evidence="4">Head and thorax</tissue>
    </source>
</reference>
<dbReference type="InterPro" id="IPR051487">
    <property type="entry name" value="Ser/Thr_Proteases_Immune/Dev"/>
</dbReference>
<dbReference type="EMBL" id="JTDY01003635">
    <property type="protein sequence ID" value="KOB69239.1"/>
    <property type="molecule type" value="Genomic_DNA"/>
</dbReference>
<dbReference type="InterPro" id="IPR009003">
    <property type="entry name" value="Peptidase_S1_PA"/>
</dbReference>
<accession>A0A0L7L1V3</accession>
<dbReference type="STRING" id="104452.A0A0L7L1V3"/>
<dbReference type="Pfam" id="PF00089">
    <property type="entry name" value="Trypsin"/>
    <property type="match status" value="1"/>
</dbReference>
<dbReference type="SUPFAM" id="SSF50494">
    <property type="entry name" value="Trypsin-like serine proteases"/>
    <property type="match status" value="1"/>
</dbReference>
<keyword evidence="5" id="KW-1185">Reference proteome</keyword>
<organism evidence="4 5">
    <name type="scientific">Operophtera brumata</name>
    <name type="common">Winter moth</name>
    <name type="synonym">Phalaena brumata</name>
    <dbReference type="NCBI Taxonomy" id="104452"/>
    <lineage>
        <taxon>Eukaryota</taxon>
        <taxon>Metazoa</taxon>
        <taxon>Ecdysozoa</taxon>
        <taxon>Arthropoda</taxon>
        <taxon>Hexapoda</taxon>
        <taxon>Insecta</taxon>
        <taxon>Pterygota</taxon>
        <taxon>Neoptera</taxon>
        <taxon>Endopterygota</taxon>
        <taxon>Lepidoptera</taxon>
        <taxon>Glossata</taxon>
        <taxon>Ditrysia</taxon>
        <taxon>Geometroidea</taxon>
        <taxon>Geometridae</taxon>
        <taxon>Larentiinae</taxon>
        <taxon>Operophtera</taxon>
    </lineage>
</organism>
<dbReference type="GO" id="GO:0004252">
    <property type="term" value="F:serine-type endopeptidase activity"/>
    <property type="evidence" value="ECO:0007669"/>
    <property type="project" value="InterPro"/>
</dbReference>
<dbReference type="GO" id="GO:0006508">
    <property type="term" value="P:proteolysis"/>
    <property type="evidence" value="ECO:0007669"/>
    <property type="project" value="InterPro"/>
</dbReference>
<dbReference type="AlphaFoldDB" id="A0A0L7L1V3"/>
<evidence type="ECO:0000313" key="4">
    <source>
        <dbReference type="EMBL" id="KOB69239.1"/>
    </source>
</evidence>
<dbReference type="InterPro" id="IPR043504">
    <property type="entry name" value="Peptidase_S1_PA_chymotrypsin"/>
</dbReference>
<dbReference type="InterPro" id="IPR001254">
    <property type="entry name" value="Trypsin_dom"/>
</dbReference>
<evidence type="ECO:0000313" key="5">
    <source>
        <dbReference type="Proteomes" id="UP000037510"/>
    </source>
</evidence>
<evidence type="ECO:0000259" key="3">
    <source>
        <dbReference type="Pfam" id="PF00089"/>
    </source>
</evidence>
<protein>
    <submittedName>
        <fullName evidence="4">Serine proteinase-like protein 1</fullName>
    </submittedName>
</protein>
<name>A0A0L7L1V3_OPEBR</name>
<evidence type="ECO:0000256" key="1">
    <source>
        <dbReference type="ARBA" id="ARBA00023157"/>
    </source>
</evidence>
<feature type="non-terminal residue" evidence="4">
    <location>
        <position position="1"/>
    </location>
</feature>
<dbReference type="Proteomes" id="UP000037510">
    <property type="component" value="Unassembled WGS sequence"/>
</dbReference>